<dbReference type="RefSeq" id="WP_312644094.1">
    <property type="nucleotide sequence ID" value="NZ_CP116967.1"/>
</dbReference>
<dbReference type="EMBL" id="CP116967">
    <property type="protein sequence ID" value="WNM58364.1"/>
    <property type="molecule type" value="Genomic_DNA"/>
</dbReference>
<accession>A0AA96JZ79</accession>
<evidence type="ECO:0000313" key="1">
    <source>
        <dbReference type="EMBL" id="WNM58364.1"/>
    </source>
</evidence>
<dbReference type="KEGG" id="nall:PP769_00970"/>
<reference evidence="1 2" key="1">
    <citation type="submission" date="2023-01" db="EMBL/GenBank/DDBJ databases">
        <title>Cultivation and genomic characterization of new, ubiquitous marine nitrite-oxidizing bacteria from the Nitrospirales.</title>
        <authorList>
            <person name="Mueller A.J."/>
            <person name="Daebeler A."/>
            <person name="Herbold C.W."/>
            <person name="Kirkegaard R.H."/>
            <person name="Daims H."/>
        </authorList>
    </citation>
    <scope>NUCLEOTIDE SEQUENCE [LARGE SCALE GENOMIC DNA]</scope>
    <source>
        <strain evidence="1 2">VA</strain>
    </source>
</reference>
<sequence>MIPIFEQGNGNGIGHGLESFLARFDEICAQHLAQGRARSFAFIFYDFTDQELRKILKNQGVFAKLDRLSGTRLSVFYLHAGTRAAVEGFNTHFFRALGIEGQATLPCVVFFRIHEGAIEDIQIAQLESADLVHGFSEIYTAIENYLSAQPASPAEPSRAVRWLKGSAKFLSVEVFRAALKKCFELFF</sequence>
<name>A0AA96JZ79_9BACT</name>
<gene>
    <name evidence="1" type="ORF">PP769_00970</name>
</gene>
<organism evidence="1 2">
    <name type="scientific">Candidatus Nitrospira allomarina</name>
    <dbReference type="NCBI Taxonomy" id="3020900"/>
    <lineage>
        <taxon>Bacteria</taxon>
        <taxon>Pseudomonadati</taxon>
        <taxon>Nitrospirota</taxon>
        <taxon>Nitrospiria</taxon>
        <taxon>Nitrospirales</taxon>
        <taxon>Nitrospiraceae</taxon>
        <taxon>Nitrospira</taxon>
    </lineage>
</organism>
<protein>
    <submittedName>
        <fullName evidence="1">Uncharacterized protein</fullName>
    </submittedName>
</protein>
<dbReference type="Proteomes" id="UP001302719">
    <property type="component" value="Chromosome"/>
</dbReference>
<keyword evidence="2" id="KW-1185">Reference proteome</keyword>
<evidence type="ECO:0000313" key="2">
    <source>
        <dbReference type="Proteomes" id="UP001302719"/>
    </source>
</evidence>
<proteinExistence type="predicted"/>
<dbReference type="AlphaFoldDB" id="A0AA96JZ79"/>